<sequence length="97" mass="11417">MEFRFDDPKLELLYSTGGGPLRTKLSEAIVRQFFKVVGNIDAATDERELRALKSRRFEKLSGDLAGRYSMRLNDQFRLVFKFDDKVLVIEEIKDYHR</sequence>
<evidence type="ECO:0000313" key="2">
    <source>
        <dbReference type="Proteomes" id="UP000727962"/>
    </source>
</evidence>
<accession>A0A931LS99</accession>
<dbReference type="InterPro" id="IPR035093">
    <property type="entry name" value="RelE/ParE_toxin_dom_sf"/>
</dbReference>
<organism evidence="1 2">
    <name type="scientific">Fimbriimonas ginsengisoli</name>
    <dbReference type="NCBI Taxonomy" id="1005039"/>
    <lineage>
        <taxon>Bacteria</taxon>
        <taxon>Bacillati</taxon>
        <taxon>Armatimonadota</taxon>
        <taxon>Fimbriimonadia</taxon>
        <taxon>Fimbriimonadales</taxon>
        <taxon>Fimbriimonadaceae</taxon>
        <taxon>Fimbriimonas</taxon>
    </lineage>
</organism>
<dbReference type="Proteomes" id="UP000727962">
    <property type="component" value="Unassembled WGS sequence"/>
</dbReference>
<name>A0A931LS99_FIMGI</name>
<dbReference type="InterPro" id="IPR007711">
    <property type="entry name" value="HigB-1"/>
</dbReference>
<reference evidence="1" key="1">
    <citation type="submission" date="2020-07" db="EMBL/GenBank/DDBJ databases">
        <title>Huge and variable diversity of episymbiotic CPR bacteria and DPANN archaea in groundwater ecosystems.</title>
        <authorList>
            <person name="He C.Y."/>
            <person name="Keren R."/>
            <person name="Whittaker M."/>
            <person name="Farag I.F."/>
            <person name="Doudna J."/>
            <person name="Cate J.H.D."/>
            <person name="Banfield J.F."/>
        </authorList>
    </citation>
    <scope>NUCLEOTIDE SEQUENCE</scope>
    <source>
        <strain evidence="1">NC_groundwater_17_Pr7_B-0.1um_64_12</strain>
    </source>
</reference>
<evidence type="ECO:0000313" key="1">
    <source>
        <dbReference type="EMBL" id="MBI1756394.1"/>
    </source>
</evidence>
<gene>
    <name evidence="1" type="ORF">HYR64_04720</name>
</gene>
<dbReference type="EMBL" id="JACOSL010000029">
    <property type="protein sequence ID" value="MBI1756394.1"/>
    <property type="molecule type" value="Genomic_DNA"/>
</dbReference>
<dbReference type="Pfam" id="PF05015">
    <property type="entry name" value="HigB-like_toxin"/>
    <property type="match status" value="1"/>
</dbReference>
<dbReference type="Gene3D" id="3.30.2310.20">
    <property type="entry name" value="RelE-like"/>
    <property type="match status" value="1"/>
</dbReference>
<protein>
    <submittedName>
        <fullName evidence="1">Type II toxin-antitoxin system RelE/ParE family toxin</fullName>
    </submittedName>
</protein>
<proteinExistence type="predicted"/>
<dbReference type="SUPFAM" id="SSF143011">
    <property type="entry name" value="RelE-like"/>
    <property type="match status" value="1"/>
</dbReference>
<dbReference type="AlphaFoldDB" id="A0A931LS99"/>
<dbReference type="PANTHER" id="PTHR40266:SF2">
    <property type="entry name" value="TOXIN HIGB-1"/>
    <property type="match status" value="1"/>
</dbReference>
<dbReference type="PANTHER" id="PTHR40266">
    <property type="entry name" value="TOXIN HIGB-1"/>
    <property type="match status" value="1"/>
</dbReference>
<comment type="caution">
    <text evidence="1">The sequence shown here is derived from an EMBL/GenBank/DDBJ whole genome shotgun (WGS) entry which is preliminary data.</text>
</comment>